<dbReference type="Gramene" id="CDP11624">
    <property type="protein sequence ID" value="CDP11624"/>
    <property type="gene ID" value="GSCOC_T00033999001"/>
</dbReference>
<keyword evidence="3" id="KW-1185">Reference proteome</keyword>
<feature type="chain" id="PRO_5001658243" evidence="1">
    <location>
        <begin position="26"/>
        <end position="64"/>
    </location>
</feature>
<organism evidence="2 3">
    <name type="scientific">Coffea canephora</name>
    <name type="common">Robusta coffee</name>
    <dbReference type="NCBI Taxonomy" id="49390"/>
    <lineage>
        <taxon>Eukaryota</taxon>
        <taxon>Viridiplantae</taxon>
        <taxon>Streptophyta</taxon>
        <taxon>Embryophyta</taxon>
        <taxon>Tracheophyta</taxon>
        <taxon>Spermatophyta</taxon>
        <taxon>Magnoliopsida</taxon>
        <taxon>eudicotyledons</taxon>
        <taxon>Gunneridae</taxon>
        <taxon>Pentapetalae</taxon>
        <taxon>asterids</taxon>
        <taxon>lamiids</taxon>
        <taxon>Gentianales</taxon>
        <taxon>Rubiaceae</taxon>
        <taxon>Ixoroideae</taxon>
        <taxon>Gardenieae complex</taxon>
        <taxon>Bertiereae - Coffeeae clade</taxon>
        <taxon>Coffeeae</taxon>
        <taxon>Coffea</taxon>
    </lineage>
</organism>
<dbReference type="EMBL" id="HG739141">
    <property type="protein sequence ID" value="CDP11624.1"/>
    <property type="molecule type" value="Genomic_DNA"/>
</dbReference>
<dbReference type="AlphaFoldDB" id="A0A068UTQ4"/>
<gene>
    <name evidence="2" type="ORF">GSCOC_T00033999001</name>
</gene>
<accession>A0A068UTQ4</accession>
<feature type="signal peptide" evidence="1">
    <location>
        <begin position="1"/>
        <end position="25"/>
    </location>
</feature>
<protein>
    <submittedName>
        <fullName evidence="2">Uncharacterized protein</fullName>
    </submittedName>
</protein>
<evidence type="ECO:0000313" key="2">
    <source>
        <dbReference type="EMBL" id="CDP11624.1"/>
    </source>
</evidence>
<sequence>MITGDFPGRWLAMVGLSLLLQPGSRFFRGATSRMRTNACKTNACESLCNTQVNVFLTEAYYLEI</sequence>
<evidence type="ECO:0000256" key="1">
    <source>
        <dbReference type="SAM" id="SignalP"/>
    </source>
</evidence>
<dbReference type="Proteomes" id="UP000295252">
    <property type="component" value="Chromosome III"/>
</dbReference>
<evidence type="ECO:0000313" key="3">
    <source>
        <dbReference type="Proteomes" id="UP000295252"/>
    </source>
</evidence>
<dbReference type="InParanoid" id="A0A068UTQ4"/>
<name>A0A068UTQ4_COFCA</name>
<proteinExistence type="predicted"/>
<keyword evidence="1" id="KW-0732">Signal</keyword>
<reference evidence="3" key="1">
    <citation type="journal article" date="2014" name="Science">
        <title>The coffee genome provides insight into the convergent evolution of caffeine biosynthesis.</title>
        <authorList>
            <person name="Denoeud F."/>
            <person name="Carretero-Paulet L."/>
            <person name="Dereeper A."/>
            <person name="Droc G."/>
            <person name="Guyot R."/>
            <person name="Pietrella M."/>
            <person name="Zheng C."/>
            <person name="Alberti A."/>
            <person name="Anthony F."/>
            <person name="Aprea G."/>
            <person name="Aury J.M."/>
            <person name="Bento P."/>
            <person name="Bernard M."/>
            <person name="Bocs S."/>
            <person name="Campa C."/>
            <person name="Cenci A."/>
            <person name="Combes M.C."/>
            <person name="Crouzillat D."/>
            <person name="Da Silva C."/>
            <person name="Daddiego L."/>
            <person name="De Bellis F."/>
            <person name="Dussert S."/>
            <person name="Garsmeur O."/>
            <person name="Gayraud T."/>
            <person name="Guignon V."/>
            <person name="Jahn K."/>
            <person name="Jamilloux V."/>
            <person name="Joet T."/>
            <person name="Labadie K."/>
            <person name="Lan T."/>
            <person name="Leclercq J."/>
            <person name="Lepelley M."/>
            <person name="Leroy T."/>
            <person name="Li L.T."/>
            <person name="Librado P."/>
            <person name="Lopez L."/>
            <person name="Munoz A."/>
            <person name="Noel B."/>
            <person name="Pallavicini A."/>
            <person name="Perrotta G."/>
            <person name="Poncet V."/>
            <person name="Pot D."/>
            <person name="Priyono X."/>
            <person name="Rigoreau M."/>
            <person name="Rouard M."/>
            <person name="Rozas J."/>
            <person name="Tranchant-Dubreuil C."/>
            <person name="VanBuren R."/>
            <person name="Zhang Q."/>
            <person name="Andrade A.C."/>
            <person name="Argout X."/>
            <person name="Bertrand B."/>
            <person name="de Kochko A."/>
            <person name="Graziosi G."/>
            <person name="Henry R.J."/>
            <person name="Jayarama X."/>
            <person name="Ming R."/>
            <person name="Nagai C."/>
            <person name="Rounsley S."/>
            <person name="Sankoff D."/>
            <person name="Giuliano G."/>
            <person name="Albert V.A."/>
            <person name="Wincker P."/>
            <person name="Lashermes P."/>
        </authorList>
    </citation>
    <scope>NUCLEOTIDE SEQUENCE [LARGE SCALE GENOMIC DNA]</scope>
    <source>
        <strain evidence="3">cv. DH200-94</strain>
    </source>
</reference>